<protein>
    <recommendedName>
        <fullName evidence="4">DNA binding HTH domain-containing protein</fullName>
    </recommendedName>
</protein>
<name>A0ABV7SZP4_9SPHN</name>
<reference evidence="3" key="1">
    <citation type="journal article" date="2019" name="Int. J. Syst. Evol. Microbiol.">
        <title>The Global Catalogue of Microorganisms (GCM) 10K type strain sequencing project: providing services to taxonomists for standard genome sequencing and annotation.</title>
        <authorList>
            <consortium name="The Broad Institute Genomics Platform"/>
            <consortium name="The Broad Institute Genome Sequencing Center for Infectious Disease"/>
            <person name="Wu L."/>
            <person name="Ma J."/>
        </authorList>
    </citation>
    <scope>NUCLEOTIDE SEQUENCE [LARGE SCALE GENOMIC DNA]</scope>
    <source>
        <strain evidence="3">KCTC 42739</strain>
    </source>
</reference>
<organism evidence="2 3">
    <name type="scientific">Sphingomonas hylomeconis</name>
    <dbReference type="NCBI Taxonomy" id="1395958"/>
    <lineage>
        <taxon>Bacteria</taxon>
        <taxon>Pseudomonadati</taxon>
        <taxon>Pseudomonadota</taxon>
        <taxon>Alphaproteobacteria</taxon>
        <taxon>Sphingomonadales</taxon>
        <taxon>Sphingomonadaceae</taxon>
        <taxon>Sphingomonas</taxon>
    </lineage>
</organism>
<dbReference type="RefSeq" id="WP_261292346.1">
    <property type="nucleotide sequence ID" value="NZ_JANQBK010000001.1"/>
</dbReference>
<evidence type="ECO:0000256" key="1">
    <source>
        <dbReference type="SAM" id="MobiDB-lite"/>
    </source>
</evidence>
<sequence>MARLLTRPFTRAQALQNAAFLAELRRTGNARDAARTLGVHRATFTRRRAKHPAFAADWDAALAIASAALHPPPPGEGDHLPLPANGGGAVPQKTPSPQPEPRPTRTKSGRLQLRRASPGRLTRAAEQAFLAALSATANIRLSAAAAGFTHSAFYQRRKQSPAFAREWQLALEQGYDRVEDALLASLSPHAHADDAWRHNEPPAMPAMTSDQALQLLYLHQKEARLEAEPAHIRRRRGESSEAHAYRLAAMYHAQQARDREAFRVAEAARTEAAARSPHEPSAPLLPALDQVTGWSKASGRAAYDEGRALFGGWRLGRKRT</sequence>
<gene>
    <name evidence="2" type="ORF">ACFONA_16780</name>
</gene>
<proteinExistence type="predicted"/>
<accession>A0ABV7SZP4</accession>
<evidence type="ECO:0000313" key="3">
    <source>
        <dbReference type="Proteomes" id="UP001595713"/>
    </source>
</evidence>
<evidence type="ECO:0008006" key="4">
    <source>
        <dbReference type="Google" id="ProtNLM"/>
    </source>
</evidence>
<comment type="caution">
    <text evidence="2">The sequence shown here is derived from an EMBL/GenBank/DDBJ whole genome shotgun (WGS) entry which is preliminary data.</text>
</comment>
<evidence type="ECO:0000313" key="2">
    <source>
        <dbReference type="EMBL" id="MFC3581826.1"/>
    </source>
</evidence>
<feature type="region of interest" description="Disordered" evidence="1">
    <location>
        <begin position="69"/>
        <end position="119"/>
    </location>
</feature>
<dbReference type="Proteomes" id="UP001595713">
    <property type="component" value="Unassembled WGS sequence"/>
</dbReference>
<dbReference type="EMBL" id="JBHRXP010000007">
    <property type="protein sequence ID" value="MFC3581826.1"/>
    <property type="molecule type" value="Genomic_DNA"/>
</dbReference>
<keyword evidence="3" id="KW-1185">Reference proteome</keyword>